<comment type="caution">
    <text evidence="1">The sequence shown here is derived from an EMBL/GenBank/DDBJ whole genome shotgun (WGS) entry which is preliminary data.</text>
</comment>
<name>A0ABR8QNE3_9BACI</name>
<reference evidence="1 2" key="1">
    <citation type="submission" date="2020-08" db="EMBL/GenBank/DDBJ databases">
        <title>A Genomic Blueprint of the Chicken Gut Microbiome.</title>
        <authorList>
            <person name="Gilroy R."/>
            <person name="Ravi A."/>
            <person name="Getino M."/>
            <person name="Pursley I."/>
            <person name="Horton D.L."/>
            <person name="Alikhan N.-F."/>
            <person name="Baker D."/>
            <person name="Gharbi K."/>
            <person name="Hall N."/>
            <person name="Watson M."/>
            <person name="Adriaenssens E.M."/>
            <person name="Foster-Nyarko E."/>
            <person name="Jarju S."/>
            <person name="Secka A."/>
            <person name="Antonio M."/>
            <person name="Oren A."/>
            <person name="Chaudhuri R."/>
            <person name="La Ragione R.M."/>
            <person name="Hildebrand F."/>
            <person name="Pallen M.J."/>
        </authorList>
    </citation>
    <scope>NUCLEOTIDE SEQUENCE [LARGE SCALE GENOMIC DNA]</scope>
    <source>
        <strain evidence="1 2">Sa5YUA1</strain>
    </source>
</reference>
<evidence type="ECO:0000313" key="1">
    <source>
        <dbReference type="EMBL" id="MBD7937028.1"/>
    </source>
</evidence>
<sequence length="166" mass="19205">MARGVRTSTNQLKMKASKAQIAAREQAEELVVTNATKPKASPMLTSEERKMFNKLKKRNDNYTESDSESLNLLAQYLTMWYNLKQHYNALDVFDERSADIERRMIALDKQIAAHMSALAIPLSQRFRLANDMAKVMIEERKLQQMEVEKRQEVNPLLALLEDDDDE</sequence>
<evidence type="ECO:0008006" key="3">
    <source>
        <dbReference type="Google" id="ProtNLM"/>
    </source>
</evidence>
<dbReference type="EMBL" id="JACSQT010000003">
    <property type="protein sequence ID" value="MBD7937028.1"/>
    <property type="molecule type" value="Genomic_DNA"/>
</dbReference>
<dbReference type="RefSeq" id="WP_191812851.1">
    <property type="nucleotide sequence ID" value="NZ_JACSQT010000003.1"/>
</dbReference>
<accession>A0ABR8QNE3</accession>
<keyword evidence="2" id="KW-1185">Reference proteome</keyword>
<gene>
    <name evidence="1" type="ORF">H9655_08290</name>
</gene>
<proteinExistence type="predicted"/>
<protein>
    <recommendedName>
        <fullName evidence="3">Terminase</fullName>
    </recommendedName>
</protein>
<evidence type="ECO:0000313" key="2">
    <source>
        <dbReference type="Proteomes" id="UP000657931"/>
    </source>
</evidence>
<organism evidence="1 2">
    <name type="scientific">Cytobacillus stercorigallinarum</name>
    <dbReference type="NCBI Taxonomy" id="2762240"/>
    <lineage>
        <taxon>Bacteria</taxon>
        <taxon>Bacillati</taxon>
        <taxon>Bacillota</taxon>
        <taxon>Bacilli</taxon>
        <taxon>Bacillales</taxon>
        <taxon>Bacillaceae</taxon>
        <taxon>Cytobacillus</taxon>
    </lineage>
</organism>
<dbReference type="Proteomes" id="UP000657931">
    <property type="component" value="Unassembled WGS sequence"/>
</dbReference>